<dbReference type="EMBL" id="DXBJ01000024">
    <property type="protein sequence ID" value="HIZ57658.1"/>
    <property type="molecule type" value="Genomic_DNA"/>
</dbReference>
<dbReference type="InterPro" id="IPR036514">
    <property type="entry name" value="SGNH_hydro_sf"/>
</dbReference>
<feature type="region of interest" description="Disordered" evidence="1">
    <location>
        <begin position="273"/>
        <end position="303"/>
    </location>
</feature>
<reference evidence="4" key="1">
    <citation type="journal article" date="2021" name="PeerJ">
        <title>Extensive microbial diversity within the chicken gut microbiome revealed by metagenomics and culture.</title>
        <authorList>
            <person name="Gilroy R."/>
            <person name="Ravi A."/>
            <person name="Getino M."/>
            <person name="Pursley I."/>
            <person name="Horton D.L."/>
            <person name="Alikhan N.F."/>
            <person name="Baker D."/>
            <person name="Gharbi K."/>
            <person name="Hall N."/>
            <person name="Watson M."/>
            <person name="Adriaenssens E.M."/>
            <person name="Foster-Nyarko E."/>
            <person name="Jarju S."/>
            <person name="Secka A."/>
            <person name="Antonio M."/>
            <person name="Oren A."/>
            <person name="Chaudhuri R.R."/>
            <person name="La Ragione R."/>
            <person name="Hildebrand F."/>
            <person name="Pallen M.J."/>
        </authorList>
    </citation>
    <scope>NUCLEOTIDE SEQUENCE</scope>
    <source>
        <strain evidence="4">ChiBcec16-3735</strain>
    </source>
</reference>
<dbReference type="SUPFAM" id="SSF52266">
    <property type="entry name" value="SGNH hydrolase"/>
    <property type="match status" value="1"/>
</dbReference>
<dbReference type="Proteomes" id="UP000824065">
    <property type="component" value="Unassembled WGS sequence"/>
</dbReference>
<evidence type="ECO:0000259" key="2">
    <source>
        <dbReference type="Pfam" id="PF13472"/>
    </source>
</evidence>
<feature type="compositionally biased region" description="Polar residues" evidence="1">
    <location>
        <begin position="278"/>
        <end position="303"/>
    </location>
</feature>
<sequence length="664" mass="68474">MSRNSQSMTPIQKQAVLVCAVCALAILITASVTYVLLATKGGSPSSSSVPQVEEPDDLATHYQVNTQSAALLTETADAGEAYLSDTLFLGDSNTVRLYNNGLITLQQFCAKEGIGIQTALSEPLVTFRGTDQRYTMAQAVAMMKPRRVVITLGTNDNGMEVETFIGYYTQLVQEIQASYPYTDIIVNTIPPVPQDHSNYPSTSQEKIDDFNMALLTMCENLGVKFLNSAEVLKDPATGFGLDDYYIGGDIHLKSSGLKAMLNYLTTHAYETEDRRPDTSNIPTRTLEYTSNPSDPVAPSSSSEAAGDAFEARYRIDQAGGTLSSGDAAGETSLRFDVTGEQSVTVTAVPDDGYFFVNWSDGVTSRTRTDSNFKQNLDVTAVFSRASVEISGEGSGILGMNYTFTARLSGQYAKAENLHWYVNGVESEEAAGRTTVSFIVDPLLANQTYTVYAAVTYNDSQVVSNTLTVSFESGIGTGSSSSSSSSSSSGSSSSADSSSSSSSGSGSSSGASSGSSSSSSGGSSGASSIPEDSSEEASASSSSSGSSSSASGAGSSSRPSSSSSQASSGSSSSEETDSSSNSRPSSSSSGNSSSSSSSRPASSSSHSSSSSSHASSAADGSDDASSEAPASSNSRPSSSSSSASRGEGEGTVNDQFVDGLFGIVD</sequence>
<feature type="compositionally biased region" description="Low complexity" evidence="1">
    <location>
        <begin position="625"/>
        <end position="644"/>
    </location>
</feature>
<evidence type="ECO:0000259" key="3">
    <source>
        <dbReference type="Pfam" id="PF18998"/>
    </source>
</evidence>
<dbReference type="Pfam" id="PF13472">
    <property type="entry name" value="Lipase_GDSL_2"/>
    <property type="match status" value="1"/>
</dbReference>
<evidence type="ECO:0000256" key="1">
    <source>
        <dbReference type="SAM" id="MobiDB-lite"/>
    </source>
</evidence>
<name>A0A9D2JMN7_9FIRM</name>
<feature type="compositionally biased region" description="Low complexity" evidence="1">
    <location>
        <begin position="477"/>
        <end position="618"/>
    </location>
</feature>
<dbReference type="Gene3D" id="3.40.50.1110">
    <property type="entry name" value="SGNH hydrolase"/>
    <property type="match status" value="1"/>
</dbReference>
<reference evidence="4" key="2">
    <citation type="submission" date="2021-04" db="EMBL/GenBank/DDBJ databases">
        <authorList>
            <person name="Gilroy R."/>
        </authorList>
    </citation>
    <scope>NUCLEOTIDE SEQUENCE</scope>
    <source>
        <strain evidence="4">ChiBcec16-3735</strain>
    </source>
</reference>
<dbReference type="Pfam" id="PF18998">
    <property type="entry name" value="Flg_new_2"/>
    <property type="match status" value="1"/>
</dbReference>
<proteinExistence type="predicted"/>
<dbReference type="AlphaFoldDB" id="A0A9D2JMN7"/>
<feature type="domain" description="Bacterial repeat" evidence="3">
    <location>
        <begin position="339"/>
        <end position="385"/>
    </location>
</feature>
<dbReference type="InterPro" id="IPR044060">
    <property type="entry name" value="Bacterial_rp_domain"/>
</dbReference>
<feature type="domain" description="SGNH hydrolase-type esterase" evidence="2">
    <location>
        <begin position="88"/>
        <end position="256"/>
    </location>
</feature>
<evidence type="ECO:0000313" key="5">
    <source>
        <dbReference type="Proteomes" id="UP000824065"/>
    </source>
</evidence>
<feature type="region of interest" description="Disordered" evidence="1">
    <location>
        <begin position="473"/>
        <end position="664"/>
    </location>
</feature>
<gene>
    <name evidence="4" type="ORF">H9725_03615</name>
</gene>
<accession>A0A9D2JMN7</accession>
<organism evidence="4 5">
    <name type="scientific">Candidatus Faecalibacterium gallistercoris</name>
    <dbReference type="NCBI Taxonomy" id="2838579"/>
    <lineage>
        <taxon>Bacteria</taxon>
        <taxon>Bacillati</taxon>
        <taxon>Bacillota</taxon>
        <taxon>Clostridia</taxon>
        <taxon>Eubacteriales</taxon>
        <taxon>Oscillospiraceae</taxon>
        <taxon>Faecalibacterium</taxon>
    </lineage>
</organism>
<comment type="caution">
    <text evidence="4">The sequence shown here is derived from an EMBL/GenBank/DDBJ whole genome shotgun (WGS) entry which is preliminary data.</text>
</comment>
<protein>
    <submittedName>
        <fullName evidence="4">Lipase</fullName>
    </submittedName>
</protein>
<evidence type="ECO:0000313" key="4">
    <source>
        <dbReference type="EMBL" id="HIZ57658.1"/>
    </source>
</evidence>
<dbReference type="InterPro" id="IPR013830">
    <property type="entry name" value="SGNH_hydro"/>
</dbReference>